<gene>
    <name evidence="2" type="ORF">E3J84_04795</name>
</gene>
<reference evidence="2 3" key="1">
    <citation type="submission" date="2019-03" db="EMBL/GenBank/DDBJ databases">
        <title>Metabolic potential of uncultured bacteria and archaea associated with petroleum seepage in deep-sea sediments.</title>
        <authorList>
            <person name="Dong X."/>
            <person name="Hubert C."/>
        </authorList>
    </citation>
    <scope>NUCLEOTIDE SEQUENCE [LARGE SCALE GENOMIC DNA]</scope>
    <source>
        <strain evidence="2">E44_bin7</strain>
    </source>
</reference>
<dbReference type="Pfam" id="PF04552">
    <property type="entry name" value="Sigma54_DBD"/>
    <property type="match status" value="1"/>
</dbReference>
<evidence type="ECO:0000259" key="1">
    <source>
        <dbReference type="Pfam" id="PF04552"/>
    </source>
</evidence>
<dbReference type="PROSITE" id="PS50044">
    <property type="entry name" value="SIGMA54_3"/>
    <property type="match status" value="1"/>
</dbReference>
<dbReference type="EMBL" id="SOKJ01000270">
    <property type="protein sequence ID" value="TET09706.1"/>
    <property type="molecule type" value="Genomic_DNA"/>
</dbReference>
<dbReference type="InterPro" id="IPR007634">
    <property type="entry name" value="RNA_pol_sigma_54_DNA-bd"/>
</dbReference>
<dbReference type="AlphaFoldDB" id="A0A523RVG8"/>
<dbReference type="Proteomes" id="UP000316360">
    <property type="component" value="Unassembled WGS sequence"/>
</dbReference>
<dbReference type="PANTHER" id="PTHR32248:SF4">
    <property type="entry name" value="RNA POLYMERASE SIGMA-54 FACTOR"/>
    <property type="match status" value="1"/>
</dbReference>
<sequence length="378" mass="44164">MSPLEGRQVLTQRTKQVAKLMGRMKLAEFMSLPEEEFQKLIQEVENDLLFKKLVLSEIKIIRYRKLPWTKIAQPKMLPLDPTITPSRDTLEVESFLAQEKDLISTIKKLGVDRFKKYFLHGVSGITSKEIARDCDLTLETVKRLNDFVDKFYLRSKLTESTPDNSTARIYYSTIASIEKNNGELSIGYFSPEMAKGRYLIDFDRVEKIKKVGIFAKDEIRKINSLLNKLRLINSRKTTIYEVIQNLIEVQRSFLLSGDFKDLKPFTQVSLSRKIEVNPSLISRAINRKAIRTPQGRQISLKTLFPSEREIRKKLIREIIEQEKNEIQNRSLSKAYSDEEIRTQLRKKYGTSISRRSISDCRKNLKIPSSFERMHQYQE</sequence>
<evidence type="ECO:0000313" key="3">
    <source>
        <dbReference type="Proteomes" id="UP000316360"/>
    </source>
</evidence>
<feature type="domain" description="RNA polymerase sigma factor 54 DNA-binding" evidence="1">
    <location>
        <begin position="219"/>
        <end position="372"/>
    </location>
</feature>
<comment type="caution">
    <text evidence="2">The sequence shown here is derived from an EMBL/GenBank/DDBJ whole genome shotgun (WGS) entry which is preliminary data.</text>
</comment>
<accession>A0A523RVG8</accession>
<evidence type="ECO:0000313" key="2">
    <source>
        <dbReference type="EMBL" id="TET09706.1"/>
    </source>
</evidence>
<dbReference type="Gene3D" id="1.10.10.60">
    <property type="entry name" value="Homeodomain-like"/>
    <property type="match status" value="1"/>
</dbReference>
<dbReference type="GO" id="GO:0016987">
    <property type="term" value="F:sigma factor activity"/>
    <property type="evidence" value="ECO:0007669"/>
    <property type="project" value="InterPro"/>
</dbReference>
<proteinExistence type="predicted"/>
<dbReference type="GO" id="GO:0001216">
    <property type="term" value="F:DNA-binding transcription activator activity"/>
    <property type="evidence" value="ECO:0007669"/>
    <property type="project" value="InterPro"/>
</dbReference>
<protein>
    <recommendedName>
        <fullName evidence="1">RNA polymerase sigma factor 54 DNA-binding domain-containing protein</fullName>
    </recommendedName>
</protein>
<organism evidence="2 3">
    <name type="scientific">Aerophobetes bacterium</name>
    <dbReference type="NCBI Taxonomy" id="2030807"/>
    <lineage>
        <taxon>Bacteria</taxon>
        <taxon>Candidatus Aerophobota</taxon>
    </lineage>
</organism>
<feature type="non-terminal residue" evidence="2">
    <location>
        <position position="378"/>
    </location>
</feature>
<dbReference type="InterPro" id="IPR000394">
    <property type="entry name" value="RNA_pol_sigma_54"/>
</dbReference>
<dbReference type="PANTHER" id="PTHR32248">
    <property type="entry name" value="RNA POLYMERASE SIGMA-54 FACTOR"/>
    <property type="match status" value="1"/>
</dbReference>
<name>A0A523RVG8_UNCAE</name>